<comment type="caution">
    <text evidence="1">The sequence shown here is derived from an EMBL/GenBank/DDBJ whole genome shotgun (WGS) entry which is preliminary data.</text>
</comment>
<sequence length="661" mass="73171">MWIGWFLPPVAAYHAHDHSCGWTNKQVLWRRLRQRADAVLAGATAWSRESWVDQIAEELVNCPLGVHVIELLDAETKSLDLSRSRQMGFGLYNVVSLWNIALTGWPTFGLLHRLCRRAFANSTGTHRPARGAFVVRAAQRARRRYESNASRGVSDLELLHSLEVDLNQLRSSWFARFDGGGAPVTEVATRWLGLDAMEPSCEMWAELATLQRQLRHRFELPCASGARRLDGAVCPGCRLAAQGFWLDERRVAEAALAQLGLPGQPEEPAARAAERRAPGAWATATVLTSEDLFRSIRHDGQGGSEDWEDATAIVLAYVDALRTLAFSLRRAGRHGAASLGPLLVLLSLRQGEALPQEARESLEALEEQGLIQLLHLPIPPQHLWPRAWGKLQLWQPRGYDLVLYLDADILVLDDLTSLFRAAAEGVDAAAALTRSMMGLNGGVMLLRPSSHIFHALRASLEELPSWKGLSRWTGRPWWNTPPETSNGSDFGSYGDQDHLSLSGEASAVCGRDEAVRSPPNEWLATSFRFAGELQPGGGCARQPWQRAYVDVRDAEPGSKQPLGTFCTLPVGFNFCATAGCLDQLASKEHHLALESLSHGWSAGRSQALPVQVLHWPGALRKPWQRCLSSTRSRLDELWWKTFQEACLEAPKAAPCRVKCFD</sequence>
<dbReference type="InterPro" id="IPR050587">
    <property type="entry name" value="GNT1/Glycosyltrans_8"/>
</dbReference>
<dbReference type="EMBL" id="CAXAMN010017003">
    <property type="protein sequence ID" value="CAK9049589.1"/>
    <property type="molecule type" value="Genomic_DNA"/>
</dbReference>
<protein>
    <recommendedName>
        <fullName evidence="3">Hexosyltransferase</fullName>
    </recommendedName>
</protein>
<dbReference type="Gene3D" id="3.90.550.10">
    <property type="entry name" value="Spore Coat Polysaccharide Biosynthesis Protein SpsA, Chain A"/>
    <property type="match status" value="1"/>
</dbReference>
<dbReference type="InterPro" id="IPR029044">
    <property type="entry name" value="Nucleotide-diphossugar_trans"/>
</dbReference>
<dbReference type="Proteomes" id="UP001642484">
    <property type="component" value="Unassembled WGS sequence"/>
</dbReference>
<proteinExistence type="predicted"/>
<dbReference type="SUPFAM" id="SSF53448">
    <property type="entry name" value="Nucleotide-diphospho-sugar transferases"/>
    <property type="match status" value="1"/>
</dbReference>
<accession>A0ABP0MDM7</accession>
<evidence type="ECO:0000313" key="2">
    <source>
        <dbReference type="Proteomes" id="UP001642484"/>
    </source>
</evidence>
<evidence type="ECO:0000313" key="1">
    <source>
        <dbReference type="EMBL" id="CAK9049589.1"/>
    </source>
</evidence>
<name>A0ABP0MDM7_9DINO</name>
<gene>
    <name evidence="1" type="ORF">CCMP2556_LOCUS25359</name>
</gene>
<keyword evidence="2" id="KW-1185">Reference proteome</keyword>
<reference evidence="1 2" key="1">
    <citation type="submission" date="2024-02" db="EMBL/GenBank/DDBJ databases">
        <authorList>
            <person name="Chen Y."/>
            <person name="Shah S."/>
            <person name="Dougan E. K."/>
            <person name="Thang M."/>
            <person name="Chan C."/>
        </authorList>
    </citation>
    <scope>NUCLEOTIDE SEQUENCE [LARGE SCALE GENOMIC DNA]</scope>
</reference>
<evidence type="ECO:0008006" key="3">
    <source>
        <dbReference type="Google" id="ProtNLM"/>
    </source>
</evidence>
<organism evidence="1 2">
    <name type="scientific">Durusdinium trenchii</name>
    <dbReference type="NCBI Taxonomy" id="1381693"/>
    <lineage>
        <taxon>Eukaryota</taxon>
        <taxon>Sar</taxon>
        <taxon>Alveolata</taxon>
        <taxon>Dinophyceae</taxon>
        <taxon>Suessiales</taxon>
        <taxon>Symbiodiniaceae</taxon>
        <taxon>Durusdinium</taxon>
    </lineage>
</organism>
<dbReference type="PANTHER" id="PTHR11183">
    <property type="entry name" value="GLYCOGENIN SUBFAMILY MEMBER"/>
    <property type="match status" value="1"/>
</dbReference>